<proteinExistence type="predicted"/>
<comment type="caution">
    <text evidence="1">The sequence shown here is derived from an EMBL/GenBank/DDBJ whole genome shotgun (WGS) entry which is preliminary data.</text>
</comment>
<sequence length="114" mass="12548">MNLKSALLKPDSHTEKHTLFGTEVYLRRLTVGELDRYEKDRKAAFDAGDYSGVTLAGANLILSAICDENGIPVSAEDLPTAKELIDAHSNPVFVEAMNTLQKYCYGTIEDAKKN</sequence>
<evidence type="ECO:0000313" key="1">
    <source>
        <dbReference type="EMBL" id="HAT3808386.1"/>
    </source>
</evidence>
<name>A0AAN5ME65_MORMO</name>
<gene>
    <name evidence="1" type="ORF">I8608_001205</name>
</gene>
<accession>A0AAN5ME65</accession>
<evidence type="ECO:0000313" key="2">
    <source>
        <dbReference type="Proteomes" id="UP000865968"/>
    </source>
</evidence>
<organism evidence="1 2">
    <name type="scientific">Morganella morganii</name>
    <name type="common">Proteus morganii</name>
    <dbReference type="NCBI Taxonomy" id="582"/>
    <lineage>
        <taxon>Bacteria</taxon>
        <taxon>Pseudomonadati</taxon>
        <taxon>Pseudomonadota</taxon>
        <taxon>Gammaproteobacteria</taxon>
        <taxon>Enterobacterales</taxon>
        <taxon>Morganellaceae</taxon>
        <taxon>Morganella</taxon>
    </lineage>
</organism>
<dbReference type="Proteomes" id="UP000865968">
    <property type="component" value="Unassembled WGS sequence"/>
</dbReference>
<dbReference type="AlphaFoldDB" id="A0AAN5ME65"/>
<dbReference type="RefSeq" id="WP_262860336.1">
    <property type="nucleotide sequence ID" value="NZ_JAHTWC010000051.1"/>
</dbReference>
<dbReference type="EMBL" id="DACSWI010000002">
    <property type="protein sequence ID" value="HAT3808386.1"/>
    <property type="molecule type" value="Genomic_DNA"/>
</dbReference>
<dbReference type="Pfam" id="PF16462">
    <property type="entry name" value="Phage_TAC_14"/>
    <property type="match status" value="1"/>
</dbReference>
<protein>
    <submittedName>
        <fullName evidence="1">Phage tail protein</fullName>
    </submittedName>
</protein>
<dbReference type="InterPro" id="IPR024410">
    <property type="entry name" value="Phage_TAC_12"/>
</dbReference>
<reference evidence="1" key="1">
    <citation type="journal article" date="2018" name="Genome Biol.">
        <title>SKESA: strategic k-mer extension for scrupulous assemblies.</title>
        <authorList>
            <person name="Souvorov A."/>
            <person name="Agarwala R."/>
            <person name="Lipman D.J."/>
        </authorList>
    </citation>
    <scope>NUCLEOTIDE SEQUENCE</scope>
    <source>
        <strain evidence="1">Morganella morganii ARLG-3209</strain>
    </source>
</reference>
<reference evidence="1" key="2">
    <citation type="submission" date="2020-10" db="EMBL/GenBank/DDBJ databases">
        <authorList>
            <consortium name="NCBI Pathogen Detection Project"/>
        </authorList>
    </citation>
    <scope>NUCLEOTIDE SEQUENCE</scope>
    <source>
        <strain evidence="1">Morganella morganii ARLG-3209</strain>
    </source>
</reference>